<accession>A0ABV0F241</accession>
<protein>
    <recommendedName>
        <fullName evidence="1">CYTH domain-containing protein</fullName>
    </recommendedName>
</protein>
<dbReference type="InterPro" id="IPR033469">
    <property type="entry name" value="CYTH-like_dom_sf"/>
</dbReference>
<dbReference type="SMART" id="SM01118">
    <property type="entry name" value="CYTH"/>
    <property type="match status" value="1"/>
</dbReference>
<reference evidence="2 3" key="2">
    <citation type="submission" date="2024-02" db="EMBL/GenBank/DDBJ databases">
        <title>The Genome Sequence of Enterococcus diestrammenae JM9A.</title>
        <authorList>
            <person name="Earl A."/>
            <person name="Manson A."/>
            <person name="Gilmore M."/>
            <person name="Sanders J."/>
            <person name="Shea T."/>
            <person name="Howe W."/>
            <person name="Livny J."/>
            <person name="Cuomo C."/>
            <person name="Neafsey D."/>
            <person name="Birren B."/>
        </authorList>
    </citation>
    <scope>NUCLEOTIDE SEQUENCE [LARGE SCALE GENOMIC DNA]</scope>
    <source>
        <strain evidence="2 3">JM9A</strain>
    </source>
</reference>
<dbReference type="Gene3D" id="2.40.320.10">
    <property type="entry name" value="Hypothetical Protein Pfu-838710-001"/>
    <property type="match status" value="1"/>
</dbReference>
<evidence type="ECO:0000313" key="2">
    <source>
        <dbReference type="EMBL" id="MEO1781122.1"/>
    </source>
</evidence>
<name>A0ABV0F241_9ENTE</name>
<dbReference type="Pfam" id="PF01928">
    <property type="entry name" value="CYTH"/>
    <property type="match status" value="1"/>
</dbReference>
<proteinExistence type="predicted"/>
<dbReference type="RefSeq" id="WP_161870732.1">
    <property type="nucleotide sequence ID" value="NZ_JAQFAM010000020.1"/>
</dbReference>
<comment type="caution">
    <text evidence="2">The sequence shown here is derived from an EMBL/GenBank/DDBJ whole genome shotgun (WGS) entry which is preliminary data.</text>
</comment>
<evidence type="ECO:0000313" key="3">
    <source>
        <dbReference type="Proteomes" id="UP001429357"/>
    </source>
</evidence>
<dbReference type="EMBL" id="MAEI02000001">
    <property type="protein sequence ID" value="MEO1781122.1"/>
    <property type="molecule type" value="Genomic_DNA"/>
</dbReference>
<dbReference type="CDD" id="cd07762">
    <property type="entry name" value="CYTH-like_Pase_1"/>
    <property type="match status" value="1"/>
</dbReference>
<dbReference type="Proteomes" id="UP001429357">
    <property type="component" value="Unassembled WGS sequence"/>
</dbReference>
<dbReference type="PROSITE" id="PS51707">
    <property type="entry name" value="CYTH"/>
    <property type="match status" value="1"/>
</dbReference>
<organism evidence="2 3">
    <name type="scientific">Enterococcus diestrammenae</name>
    <dbReference type="NCBI Taxonomy" id="1155073"/>
    <lineage>
        <taxon>Bacteria</taxon>
        <taxon>Bacillati</taxon>
        <taxon>Bacillota</taxon>
        <taxon>Bacilli</taxon>
        <taxon>Lactobacillales</taxon>
        <taxon>Enterococcaceae</taxon>
        <taxon>Enterococcus</taxon>
    </lineage>
</organism>
<dbReference type="InterPro" id="IPR009195">
    <property type="entry name" value="Uncharacterised_YjbK"/>
</dbReference>
<evidence type="ECO:0000259" key="1">
    <source>
        <dbReference type="PROSITE" id="PS51707"/>
    </source>
</evidence>
<feature type="domain" description="CYTH" evidence="1">
    <location>
        <begin position="4"/>
        <end position="190"/>
    </location>
</feature>
<dbReference type="InterPro" id="IPR023577">
    <property type="entry name" value="CYTH_domain"/>
</dbReference>
<reference evidence="3" key="1">
    <citation type="submission" date="2016-06" db="EMBL/GenBank/DDBJ databases">
        <title>Four novel species of enterococci isolated from chicken manure.</title>
        <authorList>
            <person name="Van Tyne D."/>
        </authorList>
    </citation>
    <scope>NUCLEOTIDE SEQUENCE [LARGE SCALE GENOMIC DNA]</scope>
    <source>
        <strain evidence="3">JM9A</strain>
    </source>
</reference>
<keyword evidence="3" id="KW-1185">Reference proteome</keyword>
<sequence>MAKTREIEFKSMLTENEFAMLCQHYQLTSDAFKTQTNCYFDTEDYKLRSLGWGLRIRLYADRGELTLKVPAAEGGLWEYTDALTLETAQTLRTQGTCLHTGAVADKLQEAGLSATEVKLLADLTTKRAEFSIPEGLLALDENFYGTTHDFELELEVSDPVHGQAAFLQLLQQLHLTYRPAENKISRAFKG</sequence>
<gene>
    <name evidence="2" type="ORF">BAU18_000701</name>
</gene>
<dbReference type="PIRSF" id="PIRSF012526">
    <property type="entry name" value="CYTH_UCP012526"/>
    <property type="match status" value="1"/>
</dbReference>
<dbReference type="SUPFAM" id="SSF55154">
    <property type="entry name" value="CYTH-like phosphatases"/>
    <property type="match status" value="1"/>
</dbReference>